<evidence type="ECO:0000313" key="9">
    <source>
        <dbReference type="Proteomes" id="UP000245926"/>
    </source>
</evidence>
<dbReference type="GO" id="GO:0007165">
    <property type="term" value="P:signal transduction"/>
    <property type="evidence" value="ECO:0007669"/>
    <property type="project" value="TreeGrafter"/>
</dbReference>
<dbReference type="InterPro" id="IPR001690">
    <property type="entry name" value="Autoind_synthase"/>
</dbReference>
<protein>
    <recommendedName>
        <fullName evidence="6">Acyl-homoserine-lactone synthase</fullName>
        <ecNumber evidence="6">2.3.1.184</ecNumber>
    </recommendedName>
    <alternativeName>
        <fullName evidence="6">Autoinducer synthesis protein</fullName>
    </alternativeName>
</protein>
<evidence type="ECO:0000256" key="6">
    <source>
        <dbReference type="RuleBase" id="RU361135"/>
    </source>
</evidence>
<gene>
    <name evidence="8" type="ORF">DK389_13805</name>
</gene>
<evidence type="ECO:0000256" key="1">
    <source>
        <dbReference type="ARBA" id="ARBA00022654"/>
    </source>
</evidence>
<keyword evidence="1 5" id="KW-0673">Quorum sensing</keyword>
<dbReference type="Proteomes" id="UP000245926">
    <property type="component" value="Chromosome"/>
</dbReference>
<dbReference type="Gene3D" id="3.40.630.30">
    <property type="match status" value="1"/>
</dbReference>
<dbReference type="EMBL" id="CP029550">
    <property type="protein sequence ID" value="AWN41391.1"/>
    <property type="molecule type" value="Genomic_DNA"/>
</dbReference>
<dbReference type="SUPFAM" id="SSF55729">
    <property type="entry name" value="Acyl-CoA N-acyltransferases (Nat)"/>
    <property type="match status" value="1"/>
</dbReference>
<sequence>MFKLLSGEDGSEDPDLMEKVYRFRHAFFVEHLKWEACRKPDGREIDEFDTPECYHVVGLAGDAVVSYSRLLPTTRPHLQTHLYPEILKGPPLRPVRGSSSGRAAQLPRRSARAAGARTRSPAPPSPRSPKPPSSSALRGFWSRPTRSS</sequence>
<evidence type="ECO:0000256" key="5">
    <source>
        <dbReference type="PROSITE-ProRule" id="PRU00533"/>
    </source>
</evidence>
<dbReference type="GO" id="GO:0061579">
    <property type="term" value="F:N-acyl homoserine lactone synthase activity"/>
    <property type="evidence" value="ECO:0007669"/>
    <property type="project" value="UniProtKB-UniRule"/>
</dbReference>
<accession>A0A2U8W6Z3</accession>
<dbReference type="GO" id="GO:0009372">
    <property type="term" value="P:quorum sensing"/>
    <property type="evidence" value="ECO:0007669"/>
    <property type="project" value="UniProtKB-UniRule"/>
</dbReference>
<evidence type="ECO:0000256" key="2">
    <source>
        <dbReference type="ARBA" id="ARBA00022679"/>
    </source>
</evidence>
<comment type="similarity">
    <text evidence="5 6">Belongs to the autoinducer synthase family.</text>
</comment>
<evidence type="ECO:0000256" key="3">
    <source>
        <dbReference type="ARBA" id="ARBA00022691"/>
    </source>
</evidence>
<dbReference type="RefSeq" id="WP_109890363.1">
    <property type="nucleotide sequence ID" value="NZ_CP029550.1"/>
</dbReference>
<evidence type="ECO:0000256" key="4">
    <source>
        <dbReference type="ARBA" id="ARBA00022929"/>
    </source>
</evidence>
<dbReference type="PANTHER" id="PTHR39322:SF1">
    <property type="entry name" value="ISOVALERYL-HOMOSERINE LACTONE SYNTHASE"/>
    <property type="match status" value="1"/>
</dbReference>
<reference evidence="9" key="1">
    <citation type="submission" date="2018-05" db="EMBL/GenBank/DDBJ databases">
        <title>Complete Genome Sequence of Methylobacterium sp. 17SD2-17.</title>
        <authorList>
            <person name="Srinivasan S."/>
        </authorList>
    </citation>
    <scope>NUCLEOTIDE SEQUENCE [LARGE SCALE GENOMIC DNA]</scope>
    <source>
        <strain evidence="9">17SD2-17</strain>
    </source>
</reference>
<keyword evidence="2 6" id="KW-0808">Transferase</keyword>
<keyword evidence="9" id="KW-1185">Reference proteome</keyword>
<feature type="compositionally biased region" description="Pro residues" evidence="7">
    <location>
        <begin position="121"/>
        <end position="132"/>
    </location>
</feature>
<proteinExistence type="inferred from homology"/>
<name>A0A2U8W6Z3_9HYPH</name>
<dbReference type="Pfam" id="PF00765">
    <property type="entry name" value="Autoind_synth"/>
    <property type="match status" value="1"/>
</dbReference>
<dbReference type="PANTHER" id="PTHR39322">
    <property type="entry name" value="ACYL-HOMOSERINE-LACTONE SYNTHASE"/>
    <property type="match status" value="1"/>
</dbReference>
<keyword evidence="3 6" id="KW-0949">S-adenosyl-L-methionine</keyword>
<organism evidence="8 9">
    <name type="scientific">Methylobacterium durans</name>
    <dbReference type="NCBI Taxonomy" id="2202825"/>
    <lineage>
        <taxon>Bacteria</taxon>
        <taxon>Pseudomonadati</taxon>
        <taxon>Pseudomonadota</taxon>
        <taxon>Alphaproteobacteria</taxon>
        <taxon>Hyphomicrobiales</taxon>
        <taxon>Methylobacteriaceae</taxon>
        <taxon>Methylobacterium</taxon>
    </lineage>
</organism>
<dbReference type="KEGG" id="mets:DK389_13805"/>
<comment type="catalytic activity">
    <reaction evidence="6">
        <text>a fatty acyl-[ACP] + S-adenosyl-L-methionine = an N-acyl-L-homoserine lactone + S-methyl-5'-thioadenosine + holo-[ACP] + H(+)</text>
        <dbReference type="Rhea" id="RHEA:10096"/>
        <dbReference type="Rhea" id="RHEA-COMP:9685"/>
        <dbReference type="Rhea" id="RHEA-COMP:14125"/>
        <dbReference type="ChEBI" id="CHEBI:15378"/>
        <dbReference type="ChEBI" id="CHEBI:17509"/>
        <dbReference type="ChEBI" id="CHEBI:55474"/>
        <dbReference type="ChEBI" id="CHEBI:59789"/>
        <dbReference type="ChEBI" id="CHEBI:64479"/>
        <dbReference type="ChEBI" id="CHEBI:138651"/>
        <dbReference type="EC" id="2.3.1.184"/>
    </reaction>
</comment>
<dbReference type="OrthoDB" id="6169313at2"/>
<dbReference type="EC" id="2.3.1.184" evidence="6"/>
<feature type="region of interest" description="Disordered" evidence="7">
    <location>
        <begin position="85"/>
        <end position="148"/>
    </location>
</feature>
<dbReference type="AlphaFoldDB" id="A0A2U8W6Z3"/>
<dbReference type="PRINTS" id="PR01549">
    <property type="entry name" value="AUTOINDCRSYN"/>
</dbReference>
<evidence type="ECO:0000313" key="8">
    <source>
        <dbReference type="EMBL" id="AWN41391.1"/>
    </source>
</evidence>
<evidence type="ECO:0000256" key="7">
    <source>
        <dbReference type="SAM" id="MobiDB-lite"/>
    </source>
</evidence>
<dbReference type="InterPro" id="IPR016181">
    <property type="entry name" value="Acyl_CoA_acyltransferase"/>
</dbReference>
<dbReference type="PROSITE" id="PS51187">
    <property type="entry name" value="AUTOINDUCER_SYNTH_2"/>
    <property type="match status" value="1"/>
</dbReference>
<keyword evidence="4 5" id="KW-0071">Autoinducer synthesis</keyword>